<dbReference type="SUPFAM" id="SSF89957">
    <property type="entry name" value="MTH1187/YkoF-like"/>
    <property type="match status" value="1"/>
</dbReference>
<accession>A0ABY8C7M1</accession>
<gene>
    <name evidence="2" type="ORF">NR989_08040</name>
</gene>
<evidence type="ECO:0000259" key="1">
    <source>
        <dbReference type="Pfam" id="PF07615"/>
    </source>
</evidence>
<sequence length="80" mass="9120">MKVSIEISMYPLKEDYRQPIREFIDTLEKQDTFTTIRNSMSTTLIGNYQAIMPVLNQAMESSLKDLPESVFVIKLSGGCL</sequence>
<dbReference type="InterPro" id="IPR029756">
    <property type="entry name" value="MTH1187/YkoF-like"/>
</dbReference>
<evidence type="ECO:0000313" key="3">
    <source>
        <dbReference type="Proteomes" id="UP001222275"/>
    </source>
</evidence>
<dbReference type="Gene3D" id="3.30.70.930">
    <property type="match status" value="1"/>
</dbReference>
<protein>
    <recommendedName>
        <fullName evidence="1">Thiamin/hydroxymethyl pyrimidine-binding YkoF putative domain-containing protein</fullName>
    </recommendedName>
</protein>
<dbReference type="Proteomes" id="UP001222275">
    <property type="component" value="Chromosome"/>
</dbReference>
<name>A0ABY8C7M1_9GAMM</name>
<proteinExistence type="predicted"/>
<dbReference type="EMBL" id="CP102381">
    <property type="protein sequence ID" value="WEJ61961.1"/>
    <property type="molecule type" value="Genomic_DNA"/>
</dbReference>
<organism evidence="2 3">
    <name type="scientific">Thiomicrorhabdus lithotrophica</name>
    <dbReference type="NCBI Taxonomy" id="2949997"/>
    <lineage>
        <taxon>Bacteria</taxon>
        <taxon>Pseudomonadati</taxon>
        <taxon>Pseudomonadota</taxon>
        <taxon>Gammaproteobacteria</taxon>
        <taxon>Thiotrichales</taxon>
        <taxon>Piscirickettsiaceae</taxon>
        <taxon>Thiomicrorhabdus</taxon>
    </lineage>
</organism>
<feature type="domain" description="Thiamin/hydroxymethyl pyrimidine-binding YkoF putative" evidence="1">
    <location>
        <begin position="4"/>
        <end position="79"/>
    </location>
</feature>
<dbReference type="Pfam" id="PF07615">
    <property type="entry name" value="Ykof"/>
    <property type="match status" value="1"/>
</dbReference>
<evidence type="ECO:0000313" key="2">
    <source>
        <dbReference type="EMBL" id="WEJ61961.1"/>
    </source>
</evidence>
<reference evidence="2 3" key="1">
    <citation type="submission" date="2022-06" db="EMBL/GenBank/DDBJ databases">
        <title>Thiomicrohabdus sp. nov, an obligately chemolithoautotrophic, sulfur-oxidizing bacterium isolated from beach of Guanyin Mountain. Amoy.</title>
        <authorList>
            <person name="Zhu H."/>
        </authorList>
    </citation>
    <scope>NUCLEOTIDE SEQUENCE [LARGE SCALE GENOMIC DNA]</scope>
    <source>
        <strain evidence="2 3">XGS-01</strain>
    </source>
</reference>
<keyword evidence="3" id="KW-1185">Reference proteome</keyword>
<dbReference type="RefSeq" id="WP_275594218.1">
    <property type="nucleotide sequence ID" value="NZ_CP102381.1"/>
</dbReference>
<dbReference type="InterPro" id="IPR011522">
    <property type="entry name" value="Thiamin/HMP-bd_put_YkoF"/>
</dbReference>